<organism evidence="1 2">
    <name type="scientific">Litoribrevibacter euphylliae</name>
    <dbReference type="NCBI Taxonomy" id="1834034"/>
    <lineage>
        <taxon>Bacteria</taxon>
        <taxon>Pseudomonadati</taxon>
        <taxon>Pseudomonadota</taxon>
        <taxon>Gammaproteobacteria</taxon>
        <taxon>Oceanospirillales</taxon>
        <taxon>Oceanospirillaceae</taxon>
        <taxon>Litoribrevibacter</taxon>
    </lineage>
</organism>
<accession>A0ABV7HC18</accession>
<proteinExistence type="predicted"/>
<gene>
    <name evidence="1" type="ORF">ACFOEK_10340</name>
</gene>
<evidence type="ECO:0000313" key="2">
    <source>
        <dbReference type="Proteomes" id="UP001595476"/>
    </source>
</evidence>
<dbReference type="EMBL" id="JBHRSZ010000004">
    <property type="protein sequence ID" value="MFC3151424.1"/>
    <property type="molecule type" value="Genomic_DNA"/>
</dbReference>
<sequence>MTNTINTSQLQRLANGQELKEGVAPKVTMSEETKAKMQASIAEAKAQQPSKPVELPSVTVEISTAPIKVEPKIEFESGVLRYTPEGDPEYLHRNELLAAELEAQANRKEFNPTSYLANITELDLSKGSYKDGVRNYAGFLPYDMEGNRLTADYKGFNKAPVVASFSLDIETKDGDKVTITINKEDGGTRFAGGSFAGIKGSSFEFDFEGDLDEDELEAIQNLAMDLSQSAGAFFNGQGMAQLNGLESFDKNELSSFDLSLNSQFYNSEAEFHFEIDKHSGNQTLEASQFGLEYSITVDKNNQLVDKEANQSLQFQSYLAMIDHMAESYQMPELRTSQVASFFKDGFSTALGFTLGEDYESREDDTTLNDRQLKVAQSTLSGLPDFEASFFGTRDIMPNLEKPTERSFMSLEIQQETSVQKGLNNKGRYAEITQASTYELDVRQHKALPGLDMVDFKNQTYRYETMKEEGALLRSINVQDDGKVNSGKVTHAQSKEETMVEYQNGDVTDQKESKEQFAQSLNTTELDVLKDDKLNRQLGLYKTIDTLLGD</sequence>
<reference evidence="2" key="1">
    <citation type="journal article" date="2019" name="Int. J. Syst. Evol. Microbiol.">
        <title>The Global Catalogue of Microorganisms (GCM) 10K type strain sequencing project: providing services to taxonomists for standard genome sequencing and annotation.</title>
        <authorList>
            <consortium name="The Broad Institute Genomics Platform"/>
            <consortium name="The Broad Institute Genome Sequencing Center for Infectious Disease"/>
            <person name="Wu L."/>
            <person name="Ma J."/>
        </authorList>
    </citation>
    <scope>NUCLEOTIDE SEQUENCE [LARGE SCALE GENOMIC DNA]</scope>
    <source>
        <strain evidence="2">KCTC 52438</strain>
    </source>
</reference>
<evidence type="ECO:0000313" key="1">
    <source>
        <dbReference type="EMBL" id="MFC3151424.1"/>
    </source>
</evidence>
<comment type="caution">
    <text evidence="1">The sequence shown here is derived from an EMBL/GenBank/DDBJ whole genome shotgun (WGS) entry which is preliminary data.</text>
</comment>
<dbReference type="Proteomes" id="UP001595476">
    <property type="component" value="Unassembled WGS sequence"/>
</dbReference>
<protein>
    <submittedName>
        <fullName evidence="1">Uncharacterized protein</fullName>
    </submittedName>
</protein>
<keyword evidence="2" id="KW-1185">Reference proteome</keyword>
<dbReference type="RefSeq" id="WP_386720154.1">
    <property type="nucleotide sequence ID" value="NZ_JBHRSZ010000004.1"/>
</dbReference>
<name>A0ABV7HC18_9GAMM</name>